<feature type="region of interest" description="Disordered" evidence="1">
    <location>
        <begin position="265"/>
        <end position="327"/>
    </location>
</feature>
<sequence length="353" mass="38680">MASDLAISRISSPSSLHLPGLATILLSLISPPIGLQIQPQPEMGRTGVPPFVVTRPPRGNRAATRPAGVTRAVTRPEDILCAHTCPEEVPCAHTHKGGVPCAKQGTHAPARAGEVQHVPTRAREALLLLSSLLESWEIFVVSLNNSVPNGKLTMSMVMDALFNEEARRREMGSIDYSESQALVSEGSKERGRGQGRGHHRVLTTCVETERCSLHMQHARDMYGWRIIQLAELLANDQFSSAWQMGGDVVGKKTRGLYRLEESVQTGGTTIRHGSSGISKKNGQKKQPLHKDMQSKRMGCPKRSSEEGDKVDFEEPCSDGREAGPEAIRMDNLKISDYPPMGWWERLLKSSPLG</sequence>
<reference evidence="2 3" key="1">
    <citation type="submission" date="2019-07" db="EMBL/GenBank/DDBJ databases">
        <title>De Novo Assembly of kiwifruit Actinidia rufa.</title>
        <authorList>
            <person name="Sugita-Konishi S."/>
            <person name="Sato K."/>
            <person name="Mori E."/>
            <person name="Abe Y."/>
            <person name="Kisaki G."/>
            <person name="Hamano K."/>
            <person name="Suezawa K."/>
            <person name="Otani M."/>
            <person name="Fukuda T."/>
            <person name="Manabe T."/>
            <person name="Gomi K."/>
            <person name="Tabuchi M."/>
            <person name="Akimitsu K."/>
            <person name="Kataoka I."/>
        </authorList>
    </citation>
    <scope>NUCLEOTIDE SEQUENCE [LARGE SCALE GENOMIC DNA]</scope>
    <source>
        <strain evidence="3">cv. Fuchu</strain>
    </source>
</reference>
<comment type="caution">
    <text evidence="2">The sequence shown here is derived from an EMBL/GenBank/DDBJ whole genome shotgun (WGS) entry which is preliminary data.</text>
</comment>
<evidence type="ECO:0000256" key="1">
    <source>
        <dbReference type="SAM" id="MobiDB-lite"/>
    </source>
</evidence>
<gene>
    <name evidence="2" type="ORF">Acr_05g0011930</name>
</gene>
<dbReference type="AlphaFoldDB" id="A0A7J0EM53"/>
<protein>
    <submittedName>
        <fullName evidence="2">Uncharacterized protein</fullName>
    </submittedName>
</protein>
<feature type="compositionally biased region" description="Polar residues" evidence="1">
    <location>
        <begin position="265"/>
        <end position="280"/>
    </location>
</feature>
<name>A0A7J0EM53_9ERIC</name>
<proteinExistence type="predicted"/>
<accession>A0A7J0EM53</accession>
<evidence type="ECO:0000313" key="2">
    <source>
        <dbReference type="EMBL" id="GFY87554.1"/>
    </source>
</evidence>
<dbReference type="EMBL" id="BJWL01000005">
    <property type="protein sequence ID" value="GFY87554.1"/>
    <property type="molecule type" value="Genomic_DNA"/>
</dbReference>
<dbReference type="Proteomes" id="UP000585474">
    <property type="component" value="Unassembled WGS sequence"/>
</dbReference>
<feature type="compositionally biased region" description="Basic and acidic residues" evidence="1">
    <location>
        <begin position="302"/>
        <end position="327"/>
    </location>
</feature>
<organism evidence="2 3">
    <name type="scientific">Actinidia rufa</name>
    <dbReference type="NCBI Taxonomy" id="165716"/>
    <lineage>
        <taxon>Eukaryota</taxon>
        <taxon>Viridiplantae</taxon>
        <taxon>Streptophyta</taxon>
        <taxon>Embryophyta</taxon>
        <taxon>Tracheophyta</taxon>
        <taxon>Spermatophyta</taxon>
        <taxon>Magnoliopsida</taxon>
        <taxon>eudicotyledons</taxon>
        <taxon>Gunneridae</taxon>
        <taxon>Pentapetalae</taxon>
        <taxon>asterids</taxon>
        <taxon>Ericales</taxon>
        <taxon>Actinidiaceae</taxon>
        <taxon>Actinidia</taxon>
    </lineage>
</organism>
<keyword evidence="3" id="KW-1185">Reference proteome</keyword>
<dbReference type="OrthoDB" id="6761949at2759"/>
<evidence type="ECO:0000313" key="3">
    <source>
        <dbReference type="Proteomes" id="UP000585474"/>
    </source>
</evidence>